<dbReference type="Proteomes" id="UP000067689">
    <property type="component" value="Chromosome"/>
</dbReference>
<dbReference type="InterPro" id="IPR016898">
    <property type="entry name" value="Polyphosphate_phosphotransfera"/>
</dbReference>
<keyword evidence="1 4" id="KW-0808">Transferase</keyword>
<dbReference type="Pfam" id="PF03976">
    <property type="entry name" value="PPK2"/>
    <property type="match status" value="1"/>
</dbReference>
<dbReference type="PIRSF" id="PIRSF028756">
    <property type="entry name" value="PPK2_prd"/>
    <property type="match status" value="1"/>
</dbReference>
<dbReference type="AlphaFoldDB" id="A0A0U4CWB8"/>
<dbReference type="PATRIC" id="fig|2041.4.peg.2106"/>
<dbReference type="InterPro" id="IPR027417">
    <property type="entry name" value="P-loop_NTPase"/>
</dbReference>
<name>A0A0U4CWB8_9ACTN</name>
<dbReference type="InterPro" id="IPR022300">
    <property type="entry name" value="PPK2-rel_1"/>
</dbReference>
<dbReference type="KEGG" id="aer:AERYTH_10070"/>
<sequence length="277" mass="30900">MSQSLSSTLSAVSSLAEVDSRSTPGFDGDKAAGKAALAELGTELADLQERLHAHGTTGDPRSVLVVLQGMDTSGKGGTIEKVVGLVSPLGVRIASFKKPTPEELAHDFLWRVERRLPSAGELGVFDRSHYEDVLIGRVRRLADVDEVERRYDAINAFERRYVESGGTVLKCLLHISPDDQAARLLARLDDPTKHWKFNPGDIDERELWDDYQDAYDLVLQRTSTDVAPWHVVPSGRKWYRNWAVGRLLLEHLRALDLTWPEADYDVDEQRARLAASS</sequence>
<dbReference type="NCBIfam" id="TIGR03709">
    <property type="entry name" value="PPK2_rel_1"/>
    <property type="match status" value="1"/>
</dbReference>
<dbReference type="PANTHER" id="PTHR34383">
    <property type="entry name" value="POLYPHOSPHATE:AMP PHOSPHOTRANSFERASE-RELATED"/>
    <property type="match status" value="1"/>
</dbReference>
<proteinExistence type="predicted"/>
<dbReference type="OrthoDB" id="9775224at2"/>
<reference evidence="4 5" key="1">
    <citation type="journal article" date="1991" name="Int. J. Syst. Bacteriol.">
        <title>Description of the erythromycin-producing bacterium Arthrobacter sp. strain NRRL B-3381 as Aeromicrobium erythreum gen. nov., sp. nov.</title>
        <authorList>
            <person name="Miller E.S."/>
            <person name="Woese C.R."/>
            <person name="Brenner S."/>
        </authorList>
    </citation>
    <scope>NUCLEOTIDE SEQUENCE [LARGE SCALE GENOMIC DNA]</scope>
    <source>
        <strain evidence="4 5">AR18</strain>
    </source>
</reference>
<dbReference type="RefSeq" id="WP_067858029.1">
    <property type="nucleotide sequence ID" value="NZ_CP011502.1"/>
</dbReference>
<accession>A0A0U4CWB8</accession>
<dbReference type="InterPro" id="IPR022488">
    <property type="entry name" value="PPK2-related"/>
</dbReference>
<dbReference type="EMBL" id="CP011502">
    <property type="protein sequence ID" value="ALX05021.1"/>
    <property type="molecule type" value="Genomic_DNA"/>
</dbReference>
<dbReference type="STRING" id="2041.AERYTH_10070"/>
<evidence type="ECO:0000256" key="2">
    <source>
        <dbReference type="ARBA" id="ARBA00022777"/>
    </source>
</evidence>
<evidence type="ECO:0000313" key="5">
    <source>
        <dbReference type="Proteomes" id="UP000067689"/>
    </source>
</evidence>
<dbReference type="GO" id="GO:0006797">
    <property type="term" value="P:polyphosphate metabolic process"/>
    <property type="evidence" value="ECO:0007669"/>
    <property type="project" value="InterPro"/>
</dbReference>
<protein>
    <submittedName>
        <fullName evidence="4">Phosphate:nucleotide phosphotransferase</fullName>
    </submittedName>
</protein>
<gene>
    <name evidence="4" type="ORF">AERYTH_10070</name>
</gene>
<dbReference type="GO" id="GO:0008976">
    <property type="term" value="F:polyphosphate kinase activity"/>
    <property type="evidence" value="ECO:0007669"/>
    <property type="project" value="InterPro"/>
</dbReference>
<evidence type="ECO:0000259" key="3">
    <source>
        <dbReference type="Pfam" id="PF03976"/>
    </source>
</evidence>
<keyword evidence="2" id="KW-0418">Kinase</keyword>
<organism evidence="4 5">
    <name type="scientific">Aeromicrobium erythreum</name>
    <dbReference type="NCBI Taxonomy" id="2041"/>
    <lineage>
        <taxon>Bacteria</taxon>
        <taxon>Bacillati</taxon>
        <taxon>Actinomycetota</taxon>
        <taxon>Actinomycetes</taxon>
        <taxon>Propionibacteriales</taxon>
        <taxon>Nocardioidaceae</taxon>
        <taxon>Aeromicrobium</taxon>
    </lineage>
</organism>
<dbReference type="PANTHER" id="PTHR34383:SF3">
    <property type="entry name" value="POLYPHOSPHATE:AMP PHOSPHOTRANSFERASE"/>
    <property type="match status" value="1"/>
</dbReference>
<evidence type="ECO:0000313" key="4">
    <source>
        <dbReference type="EMBL" id="ALX05021.1"/>
    </source>
</evidence>
<dbReference type="SUPFAM" id="SSF52540">
    <property type="entry name" value="P-loop containing nucleoside triphosphate hydrolases"/>
    <property type="match status" value="1"/>
</dbReference>
<keyword evidence="5" id="KW-1185">Reference proteome</keyword>
<feature type="domain" description="Polyphosphate kinase-2-related" evidence="3">
    <location>
        <begin position="29"/>
        <end position="253"/>
    </location>
</feature>
<dbReference type="Gene3D" id="3.40.50.300">
    <property type="entry name" value="P-loop containing nucleotide triphosphate hydrolases"/>
    <property type="match status" value="1"/>
</dbReference>
<evidence type="ECO:0000256" key="1">
    <source>
        <dbReference type="ARBA" id="ARBA00022679"/>
    </source>
</evidence>